<protein>
    <submittedName>
        <fullName evidence="9">Putative chromosome condensation complex condensin subunit g</fullName>
    </submittedName>
</protein>
<evidence type="ECO:0000256" key="1">
    <source>
        <dbReference type="ARBA" id="ARBA00004286"/>
    </source>
</evidence>
<evidence type="ECO:0000256" key="3">
    <source>
        <dbReference type="ARBA" id="ARBA00022618"/>
    </source>
</evidence>
<dbReference type="GO" id="GO:0051301">
    <property type="term" value="P:cell division"/>
    <property type="evidence" value="ECO:0007669"/>
    <property type="project" value="UniProtKB-KW"/>
</dbReference>
<keyword evidence="4" id="KW-0498">Mitosis</keyword>
<evidence type="ECO:0000256" key="7">
    <source>
        <dbReference type="SAM" id="SignalP"/>
    </source>
</evidence>
<dbReference type="EMBL" id="GIIL01006805">
    <property type="protein sequence ID" value="NOV50531.1"/>
    <property type="molecule type" value="Transcribed_RNA"/>
</dbReference>
<evidence type="ECO:0000259" key="8">
    <source>
        <dbReference type="Pfam" id="PF12719"/>
    </source>
</evidence>
<dbReference type="InterPro" id="IPR025977">
    <property type="entry name" value="Cnd3_C"/>
</dbReference>
<comment type="subcellular location">
    <subcellularLocation>
        <location evidence="1">Chromosome</location>
    </subcellularLocation>
</comment>
<evidence type="ECO:0000256" key="2">
    <source>
        <dbReference type="ARBA" id="ARBA00022454"/>
    </source>
</evidence>
<dbReference type="GO" id="GO:0000796">
    <property type="term" value="C:condensin complex"/>
    <property type="evidence" value="ECO:0007669"/>
    <property type="project" value="InterPro"/>
</dbReference>
<keyword evidence="6" id="KW-0131">Cell cycle</keyword>
<dbReference type="GO" id="GO:0000793">
    <property type="term" value="C:condensed chromosome"/>
    <property type="evidence" value="ECO:0007669"/>
    <property type="project" value="TreeGrafter"/>
</dbReference>
<evidence type="ECO:0000256" key="4">
    <source>
        <dbReference type="ARBA" id="ARBA00022776"/>
    </source>
</evidence>
<keyword evidence="7" id="KW-0732">Signal</keyword>
<proteinExistence type="predicted"/>
<dbReference type="GO" id="GO:0007076">
    <property type="term" value="P:mitotic chromosome condensation"/>
    <property type="evidence" value="ECO:0007669"/>
    <property type="project" value="InterPro"/>
</dbReference>
<dbReference type="Pfam" id="PF12719">
    <property type="entry name" value="Cnd3"/>
    <property type="match status" value="1"/>
</dbReference>
<sequence length="859" mass="98782">MHFLIRSFLQFLIEISYADYMDTRKVSLQFISILLGTLDGRTIDDDIFNDLAKCVLERIKDVNSKVRAEAIHAGRRLQNVGVEDDLICKSYKFHMKSDPSASVRRATLDCIGYSIFTREAIIARIMDVNEGIRLLAFKRIYEMPLKSLKLVQRHKLLYLGMRDKSVKVKTYIENSLLPFWLEQSDKSLLILIDNIRHDITTNNKKENDFVIEKVLNAFFKKKSFQELIAELKLDQETKLISVKLLTVHLIIYWHRLTAFFMNSENDYDVDLIAPTLPNFVGLIQDYDNFWASVMALDNPTEEQKLDQLDYNIGKLELLRMIQLHDYMVDEVGRVKLNEYLLHNLLHQKSVIEDHYFIIIEILYKSCLNFMTWQTKLLNIINEIYESATTSNLPEKVPPTSMETSHTFEVKKANLRIDIIDLETQREEALVNKDYIKMKDCDDQLSAQRTKLKKLYSDIGMELLEDNSVESQREITDNSKDIIKTLIIFYGMVGLFDIKTTPEMNIILENIVNSNLNSDNSEIEYWALRCAGAISIKNKNLAKTYFPLFFTKMFSSIEINPPEQTDPISAPIEMISDEYHLIPDVALQIVFDMVMAHSIKSFEVPNFREDGNDGNNQACTNLNETEKIIFQRMSLVNRSVSTTFINILMKLLHDSEFHSTRLIVVQGLVKMFLLDKIVSNKIVGHLLLMYHHPEMGTYENNDIRQSIVLLFSAMGSGMAGGPNALINAIMPVLMIWNQAPSSSSLKHIDCFDILKLIIALTSSNITDSNCIHNDLALKLCEALKYFSGNEELELILSKALSICNIHTEGQLKLDMRSCVSQLLTATKNKLSTQYLEQVLVNIERGFIQANVDEENDIKED</sequence>
<dbReference type="PANTHER" id="PTHR14418">
    <property type="entry name" value="CONDENSIN COMPLEX SUBUNIT 3-RELATED"/>
    <property type="match status" value="1"/>
</dbReference>
<feature type="chain" id="PRO_5026751327" evidence="7">
    <location>
        <begin position="19"/>
        <end position="859"/>
    </location>
</feature>
<evidence type="ECO:0000313" key="9">
    <source>
        <dbReference type="EMBL" id="NOV50531.1"/>
    </source>
</evidence>
<dbReference type="InterPro" id="IPR016024">
    <property type="entry name" value="ARM-type_fold"/>
</dbReference>
<feature type="signal peptide" evidence="7">
    <location>
        <begin position="1"/>
        <end position="18"/>
    </location>
</feature>
<dbReference type="AlphaFoldDB" id="A0A6M2DZN9"/>
<dbReference type="InterPro" id="IPR027165">
    <property type="entry name" value="CND3"/>
</dbReference>
<reference evidence="9" key="1">
    <citation type="submission" date="2020-03" db="EMBL/GenBank/DDBJ databases">
        <title>Transcriptomic Profiling of the Digestive Tract of the Rat Flea, Xenopsylla cheopis, Following Blood Feeding and Infection with Yersinia pestis.</title>
        <authorList>
            <person name="Bland D.M."/>
            <person name="Martens C.A."/>
            <person name="Virtaneva K."/>
            <person name="Kanakabandi K."/>
            <person name="Long D."/>
            <person name="Rosenke R."/>
            <person name="Saturday G.A."/>
            <person name="Hoyt F.H."/>
            <person name="Bruno D.P."/>
            <person name="Ribeiro J.M.C."/>
            <person name="Hinnebusch J."/>
        </authorList>
    </citation>
    <scope>NUCLEOTIDE SEQUENCE</scope>
</reference>
<accession>A0A6M2DZN9</accession>
<evidence type="ECO:0000256" key="5">
    <source>
        <dbReference type="ARBA" id="ARBA00023067"/>
    </source>
</evidence>
<name>A0A6M2DZN9_XENCH</name>
<keyword evidence="2" id="KW-0158">Chromosome</keyword>
<dbReference type="SUPFAM" id="SSF48371">
    <property type="entry name" value="ARM repeat"/>
    <property type="match status" value="1"/>
</dbReference>
<dbReference type="PANTHER" id="PTHR14418:SF5">
    <property type="entry name" value="CONDENSIN COMPLEX SUBUNIT 3"/>
    <property type="match status" value="1"/>
</dbReference>
<dbReference type="GO" id="GO:0005737">
    <property type="term" value="C:cytoplasm"/>
    <property type="evidence" value="ECO:0007669"/>
    <property type="project" value="TreeGrafter"/>
</dbReference>
<evidence type="ECO:0000256" key="6">
    <source>
        <dbReference type="ARBA" id="ARBA00023306"/>
    </source>
</evidence>
<keyword evidence="5" id="KW-0226">DNA condensation</keyword>
<organism evidence="9">
    <name type="scientific">Xenopsylla cheopis</name>
    <name type="common">Oriental rat flea</name>
    <name type="synonym">Pulex cheopis</name>
    <dbReference type="NCBI Taxonomy" id="163159"/>
    <lineage>
        <taxon>Eukaryota</taxon>
        <taxon>Metazoa</taxon>
        <taxon>Ecdysozoa</taxon>
        <taxon>Arthropoda</taxon>
        <taxon>Hexapoda</taxon>
        <taxon>Insecta</taxon>
        <taxon>Pterygota</taxon>
        <taxon>Neoptera</taxon>
        <taxon>Endopterygota</taxon>
        <taxon>Siphonaptera</taxon>
        <taxon>Pulicidae</taxon>
        <taxon>Xenopsyllinae</taxon>
        <taxon>Xenopsylla</taxon>
    </lineage>
</organism>
<feature type="domain" description="Nuclear condensin complex subunit 3 C-terminal" evidence="8">
    <location>
        <begin position="485"/>
        <end position="800"/>
    </location>
</feature>
<keyword evidence="3" id="KW-0132">Cell division</keyword>